<protein>
    <submittedName>
        <fullName evidence="1">Uncharacterized protein</fullName>
    </submittedName>
</protein>
<feature type="non-terminal residue" evidence="1">
    <location>
        <position position="229"/>
    </location>
</feature>
<dbReference type="GO" id="GO:0006270">
    <property type="term" value="P:DNA replication initiation"/>
    <property type="evidence" value="ECO:0007669"/>
    <property type="project" value="TreeGrafter"/>
</dbReference>
<keyword evidence="2" id="KW-1185">Reference proteome</keyword>
<accession>V8NJZ9</accession>
<evidence type="ECO:0000313" key="2">
    <source>
        <dbReference type="Proteomes" id="UP000018936"/>
    </source>
</evidence>
<evidence type="ECO:0000313" key="1">
    <source>
        <dbReference type="EMBL" id="ETE62589.1"/>
    </source>
</evidence>
<dbReference type="InterPro" id="IPR007238">
    <property type="entry name" value="DNA_primase_lsu_euk/arc"/>
</dbReference>
<gene>
    <name evidence="1" type="ORF">L345_11653</name>
</gene>
<comment type="caution">
    <text evidence="1">The sequence shown here is derived from an EMBL/GenBank/DDBJ whole genome shotgun (WGS) entry which is preliminary data.</text>
</comment>
<dbReference type="EMBL" id="AZIM01003169">
    <property type="protein sequence ID" value="ETE62589.1"/>
    <property type="molecule type" value="Genomic_DNA"/>
</dbReference>
<name>V8NJZ9_OPHHA</name>
<dbReference type="GO" id="GO:0046872">
    <property type="term" value="F:metal ion binding"/>
    <property type="evidence" value="ECO:0007669"/>
    <property type="project" value="UniProtKB-KW"/>
</dbReference>
<dbReference type="Gene3D" id="1.20.930.80">
    <property type="match status" value="1"/>
</dbReference>
<dbReference type="Proteomes" id="UP000018936">
    <property type="component" value="Unassembled WGS sequence"/>
</dbReference>
<organism evidence="1 2">
    <name type="scientific">Ophiophagus hannah</name>
    <name type="common">King cobra</name>
    <name type="synonym">Naja hannah</name>
    <dbReference type="NCBI Taxonomy" id="8665"/>
    <lineage>
        <taxon>Eukaryota</taxon>
        <taxon>Metazoa</taxon>
        <taxon>Chordata</taxon>
        <taxon>Craniata</taxon>
        <taxon>Vertebrata</taxon>
        <taxon>Euteleostomi</taxon>
        <taxon>Lepidosauria</taxon>
        <taxon>Squamata</taxon>
        <taxon>Bifurcata</taxon>
        <taxon>Unidentata</taxon>
        <taxon>Episquamata</taxon>
        <taxon>Toxicofera</taxon>
        <taxon>Serpentes</taxon>
        <taxon>Colubroidea</taxon>
        <taxon>Elapidae</taxon>
        <taxon>Elapinae</taxon>
        <taxon>Ophiophagus</taxon>
    </lineage>
</organism>
<dbReference type="GO" id="GO:0005658">
    <property type="term" value="C:alpha DNA polymerase:primase complex"/>
    <property type="evidence" value="ECO:0007669"/>
    <property type="project" value="TreeGrafter"/>
</dbReference>
<dbReference type="OrthoDB" id="9043775at2759"/>
<dbReference type="PANTHER" id="PTHR10537:SF3">
    <property type="entry name" value="DNA PRIMASE LARGE SUBUNIT"/>
    <property type="match status" value="1"/>
</dbReference>
<dbReference type="Pfam" id="PF26466">
    <property type="entry name" value="DNA_primase_lrg_N"/>
    <property type="match status" value="1"/>
</dbReference>
<feature type="non-terminal residue" evidence="1">
    <location>
        <position position="1"/>
    </location>
</feature>
<proteinExistence type="predicted"/>
<dbReference type="AlphaFoldDB" id="V8NJZ9"/>
<reference evidence="1 2" key="1">
    <citation type="journal article" date="2013" name="Proc. Natl. Acad. Sci. U.S.A.">
        <title>The king cobra genome reveals dynamic gene evolution and adaptation in the snake venom system.</title>
        <authorList>
            <person name="Vonk F.J."/>
            <person name="Casewell N.R."/>
            <person name="Henkel C.V."/>
            <person name="Heimberg A.M."/>
            <person name="Jansen H.J."/>
            <person name="McCleary R.J."/>
            <person name="Kerkkamp H.M."/>
            <person name="Vos R.A."/>
            <person name="Guerreiro I."/>
            <person name="Calvete J.J."/>
            <person name="Wuster W."/>
            <person name="Woods A.E."/>
            <person name="Logan J.M."/>
            <person name="Harrison R.A."/>
            <person name="Castoe T.A."/>
            <person name="de Koning A.P."/>
            <person name="Pollock D.D."/>
            <person name="Yandell M."/>
            <person name="Calderon D."/>
            <person name="Renjifo C."/>
            <person name="Currier R.B."/>
            <person name="Salgado D."/>
            <person name="Pla D."/>
            <person name="Sanz L."/>
            <person name="Hyder A.S."/>
            <person name="Ribeiro J.M."/>
            <person name="Arntzen J.W."/>
            <person name="van den Thillart G.E."/>
            <person name="Boetzer M."/>
            <person name="Pirovano W."/>
            <person name="Dirks R.P."/>
            <person name="Spaink H.P."/>
            <person name="Duboule D."/>
            <person name="McGlinn E."/>
            <person name="Kini R.M."/>
            <person name="Richardson M.K."/>
        </authorList>
    </citation>
    <scope>NUCLEOTIDE SEQUENCE</scope>
    <source>
        <tissue evidence="1">Blood</tissue>
    </source>
</reference>
<dbReference type="PANTHER" id="PTHR10537">
    <property type="entry name" value="DNA PRIMASE LARGE SUBUNIT"/>
    <property type="match status" value="1"/>
</dbReference>
<dbReference type="GO" id="GO:0006269">
    <property type="term" value="P:DNA replication, synthesis of primer"/>
    <property type="evidence" value="ECO:0007669"/>
    <property type="project" value="UniProtKB-KW"/>
</dbReference>
<sequence length="229" mass="26213">MTSRGGLVLKAVENLGMSYVKGDASYQEKLQSELRHLKFPYRALTDDDYDARRKDHISHFILRLAYCQSFVHEFFITYTRMHSDISNAVQSTLVILKEEDNVPNSQLEELMLCVFVTDKVDKEGGRINRVVGNADVPFCDAADLVRVRKVYLLGGYAYVPQQEFVTIVLSSYRTKLSKALAVSYKKDSPAIGRTPCCQVLFVFVLTFWRKAKRDMYVATPFQKNQDIAQ</sequence>
<dbReference type="GO" id="GO:0051539">
    <property type="term" value="F:4 iron, 4 sulfur cluster binding"/>
    <property type="evidence" value="ECO:0007669"/>
    <property type="project" value="UniProtKB-KW"/>
</dbReference>